<protein>
    <submittedName>
        <fullName evidence="2">Uncharacterized protein</fullName>
    </submittedName>
</protein>
<name>A0A7H2BI58_9MICC</name>
<feature type="signal peptide" evidence="1">
    <location>
        <begin position="1"/>
        <end position="28"/>
    </location>
</feature>
<sequence>MGKKQRTLGATLLSATFLISLAPGAAQAAESSTIYMNPNAGITKLWKTDPAKYGNPVSPEKCVKGKGCEQVFEKSVITWNSRNGVKALTGAERAQAFEKAGGIGTVGALEGDAWNNAFCGPSVTTFDGKTRHLVVVGGDKATIGSSIDLNSVEGKQWIKDRATSKKCFTSVVTPPAPGENNQIPTNIDWSKASHEWNGGRLTFRTDTTSYVVAADANLKPKAGATVYEVPLFAKTNIYWNNWERAYQNTAFDPVAALGMPVAQPAWQDKAYTQQFEGGTVTYNPATGEHSIHISLEGAKAYSKIIGQRLDIPADGYTGNLVPIGNHLYAEKGEAFAFIYDSQSGEFGVMDNRVYDEFLQNPSHFGTWDGTEVYGDGRGGPLYNGAVSLFTTADGKSAWAGGEKTQSVYYTVENADGTRVTEHIDREPVWIPTDPAKVDWSKAHYYELPGLPNEAGGALFYQDGPASSIIIKANADGTPKAGAAAYRSDWLGYFYPFDGRFTYNDFSAWSNPTPSGDTAPHAFLGVPLEDGKTVVENGVTYQIQKFEHGSIKWEVPVGDAAAKDAVVTLDAETQKIYDSRLG</sequence>
<organism evidence="2 3">
    <name type="scientific">Rothia amarae</name>
    <dbReference type="NCBI Taxonomy" id="169480"/>
    <lineage>
        <taxon>Bacteria</taxon>
        <taxon>Bacillati</taxon>
        <taxon>Actinomycetota</taxon>
        <taxon>Actinomycetes</taxon>
        <taxon>Micrococcales</taxon>
        <taxon>Micrococcaceae</taxon>
        <taxon>Rothia</taxon>
    </lineage>
</organism>
<keyword evidence="3" id="KW-1185">Reference proteome</keyword>
<dbReference type="RefSeq" id="WP_190616883.1">
    <property type="nucleotide sequence ID" value="NZ_CP061538.1"/>
</dbReference>
<dbReference type="KEGG" id="rama:IDM48_08090"/>
<dbReference type="Proteomes" id="UP000516421">
    <property type="component" value="Chromosome"/>
</dbReference>
<feature type="chain" id="PRO_5028889739" evidence="1">
    <location>
        <begin position="29"/>
        <end position="581"/>
    </location>
</feature>
<evidence type="ECO:0000313" key="3">
    <source>
        <dbReference type="Proteomes" id="UP000516421"/>
    </source>
</evidence>
<dbReference type="EMBL" id="CP061538">
    <property type="protein sequence ID" value="QNV39354.1"/>
    <property type="molecule type" value="Genomic_DNA"/>
</dbReference>
<reference evidence="2 3" key="1">
    <citation type="submission" date="2020-09" db="EMBL/GenBank/DDBJ databases">
        <title>Investigation of environmental microbe.</title>
        <authorList>
            <person name="Ou Y."/>
            <person name="Kang Q."/>
        </authorList>
    </citation>
    <scope>NUCLEOTIDE SEQUENCE [LARGE SCALE GENOMIC DNA]</scope>
    <source>
        <strain evidence="2 3">KJZ-9</strain>
    </source>
</reference>
<proteinExistence type="predicted"/>
<evidence type="ECO:0000256" key="1">
    <source>
        <dbReference type="SAM" id="SignalP"/>
    </source>
</evidence>
<gene>
    <name evidence="2" type="ORF">IDM48_08090</name>
</gene>
<evidence type="ECO:0000313" key="2">
    <source>
        <dbReference type="EMBL" id="QNV39354.1"/>
    </source>
</evidence>
<dbReference type="AlphaFoldDB" id="A0A7H2BI58"/>
<keyword evidence="1" id="KW-0732">Signal</keyword>
<accession>A0A7H2BI58</accession>